<dbReference type="SUPFAM" id="SSF50494">
    <property type="entry name" value="Trypsin-like serine proteases"/>
    <property type="match status" value="1"/>
</dbReference>
<dbReference type="GO" id="GO:0004252">
    <property type="term" value="F:serine-type endopeptidase activity"/>
    <property type="evidence" value="ECO:0007669"/>
    <property type="project" value="InterPro"/>
</dbReference>
<dbReference type="InParanoid" id="A0A263DCA1"/>
<dbReference type="SMART" id="SM00228">
    <property type="entry name" value="PDZ"/>
    <property type="match status" value="1"/>
</dbReference>
<evidence type="ECO:0000256" key="3">
    <source>
        <dbReference type="ARBA" id="ARBA00022801"/>
    </source>
</evidence>
<protein>
    <submittedName>
        <fullName evidence="7">Serine protease</fullName>
    </submittedName>
</protein>
<dbReference type="Gene3D" id="2.40.10.10">
    <property type="entry name" value="Trypsin-like serine proteases"/>
    <property type="match status" value="2"/>
</dbReference>
<dbReference type="RefSeq" id="WP_094860905.1">
    <property type="nucleotide sequence ID" value="NZ_NKYE01000001.1"/>
</dbReference>
<dbReference type="InterPro" id="IPR051201">
    <property type="entry name" value="Chloro_Bact_Ser_Proteases"/>
</dbReference>
<organism evidence="7 8">
    <name type="scientific">Amycolatopsis antarctica</name>
    <dbReference type="NCBI Taxonomy" id="1854586"/>
    <lineage>
        <taxon>Bacteria</taxon>
        <taxon>Bacillati</taxon>
        <taxon>Actinomycetota</taxon>
        <taxon>Actinomycetes</taxon>
        <taxon>Pseudonocardiales</taxon>
        <taxon>Pseudonocardiaceae</taxon>
        <taxon>Amycolatopsis</taxon>
    </lineage>
</organism>
<evidence type="ECO:0000256" key="2">
    <source>
        <dbReference type="ARBA" id="ARBA00022670"/>
    </source>
</evidence>
<evidence type="ECO:0000313" key="8">
    <source>
        <dbReference type="Proteomes" id="UP000242444"/>
    </source>
</evidence>
<evidence type="ECO:0000256" key="4">
    <source>
        <dbReference type="SAM" id="MobiDB-lite"/>
    </source>
</evidence>
<evidence type="ECO:0000256" key="5">
    <source>
        <dbReference type="SAM" id="Phobius"/>
    </source>
</evidence>
<dbReference type="Pfam" id="PF13365">
    <property type="entry name" value="Trypsin_2"/>
    <property type="match status" value="1"/>
</dbReference>
<gene>
    <name evidence="7" type="ORF">CFN78_02885</name>
</gene>
<dbReference type="GO" id="GO:0006508">
    <property type="term" value="P:proteolysis"/>
    <property type="evidence" value="ECO:0007669"/>
    <property type="project" value="UniProtKB-KW"/>
</dbReference>
<dbReference type="SUPFAM" id="SSF50156">
    <property type="entry name" value="PDZ domain-like"/>
    <property type="match status" value="1"/>
</dbReference>
<dbReference type="OrthoDB" id="9758917at2"/>
<dbReference type="EMBL" id="NKYE01000001">
    <property type="protein sequence ID" value="OZM75127.1"/>
    <property type="molecule type" value="Genomic_DNA"/>
</dbReference>
<dbReference type="PANTHER" id="PTHR43343">
    <property type="entry name" value="PEPTIDASE S12"/>
    <property type="match status" value="1"/>
</dbReference>
<feature type="compositionally biased region" description="Basic and acidic residues" evidence="4">
    <location>
        <begin position="1"/>
        <end position="18"/>
    </location>
</feature>
<keyword evidence="8" id="KW-1185">Reference proteome</keyword>
<name>A0A263DCA1_9PSEU</name>
<dbReference type="PROSITE" id="PS50106">
    <property type="entry name" value="PDZ"/>
    <property type="match status" value="1"/>
</dbReference>
<dbReference type="Gene3D" id="2.30.42.10">
    <property type="match status" value="1"/>
</dbReference>
<dbReference type="Pfam" id="PF13180">
    <property type="entry name" value="PDZ_2"/>
    <property type="match status" value="1"/>
</dbReference>
<dbReference type="InterPro" id="IPR043504">
    <property type="entry name" value="Peptidase_S1_PA_chymotrypsin"/>
</dbReference>
<keyword evidence="2 7" id="KW-0645">Protease</keyword>
<feature type="region of interest" description="Disordered" evidence="4">
    <location>
        <begin position="1"/>
        <end position="131"/>
    </location>
</feature>
<comment type="similarity">
    <text evidence="1">Belongs to the peptidase S1C family.</text>
</comment>
<keyword evidence="5" id="KW-0472">Membrane</keyword>
<keyword evidence="3" id="KW-0378">Hydrolase</keyword>
<feature type="domain" description="PDZ" evidence="6">
    <location>
        <begin position="426"/>
        <end position="512"/>
    </location>
</feature>
<comment type="caution">
    <text evidence="7">The sequence shown here is derived from an EMBL/GenBank/DDBJ whole genome shotgun (WGS) entry which is preliminary data.</text>
</comment>
<dbReference type="AlphaFoldDB" id="A0A263DCA1"/>
<sequence>MTRPPEPDPERPDPERLAPRPVRRPPVDPGQAATFGRPQGVHGAFDVLHAPDSTGGRRGNANGAANGRGNGTGALPLAPPPPESLTEAFSRPPGAEDVVLQRPHDDDGRARGRDGADAPLWSERADPWRDPAAGAVLAGPAVATEETPEDEKERPAGALLSLPELLFGRRVKPLALGLLAVIALVVGAGGGVAGWWLADRGEELTGELNIAEATAGKERPAGSISDIANRVSPSVVSIEVKSGQSGGVGSGVVIDPAGYVLTNNHVVATAVKDKQAKITTVFTDGTRAEAQIVGVDPKTDLAVIKVPIANPVVIEVGKSAELSPGDTVVAVGSPFGLENTVTEGIVSALNRPVTAPGENGEPPVTFDAIQTDAAINPGNSGGALVDSRGALVGINALIRTVSAGEGEGGSIGLGFSIPIDQAVRISESLIRDGQVKHADLGVNANSVAANTSEGAQVQNVNPGGPAAGAGVAEGDVITKLGDRTVRNAAELTVAVREHEIGEVVPVQLVRQGRQLTVDVTLGSD</sequence>
<dbReference type="FunCoup" id="A0A263DCA1">
    <property type="interactions" value="330"/>
</dbReference>
<evidence type="ECO:0000256" key="1">
    <source>
        <dbReference type="ARBA" id="ARBA00010541"/>
    </source>
</evidence>
<dbReference type="InterPro" id="IPR036034">
    <property type="entry name" value="PDZ_sf"/>
</dbReference>
<feature type="compositionally biased region" description="Basic and acidic residues" evidence="4">
    <location>
        <begin position="102"/>
        <end position="116"/>
    </location>
</feature>
<evidence type="ECO:0000259" key="6">
    <source>
        <dbReference type="PROSITE" id="PS50106"/>
    </source>
</evidence>
<evidence type="ECO:0000313" key="7">
    <source>
        <dbReference type="EMBL" id="OZM75127.1"/>
    </source>
</evidence>
<reference evidence="7 8" key="1">
    <citation type="submission" date="2017-07" db="EMBL/GenBank/DDBJ databases">
        <title>Amycolatopsis antarcticus sp. nov., isolated from the surface of an Antarcticus brown macroalga.</title>
        <authorList>
            <person name="Wang J."/>
            <person name="Leiva S."/>
            <person name="Huang J."/>
            <person name="Huang Y."/>
        </authorList>
    </citation>
    <scope>NUCLEOTIDE SEQUENCE [LARGE SCALE GENOMIC DNA]</scope>
    <source>
        <strain evidence="7 8">AU-G6</strain>
    </source>
</reference>
<dbReference type="PRINTS" id="PR00834">
    <property type="entry name" value="PROTEASES2C"/>
</dbReference>
<dbReference type="InterPro" id="IPR001478">
    <property type="entry name" value="PDZ"/>
</dbReference>
<proteinExistence type="inferred from homology"/>
<keyword evidence="5" id="KW-1133">Transmembrane helix</keyword>
<keyword evidence="5" id="KW-0812">Transmembrane</keyword>
<dbReference type="InterPro" id="IPR009003">
    <property type="entry name" value="Peptidase_S1_PA"/>
</dbReference>
<dbReference type="InterPro" id="IPR001940">
    <property type="entry name" value="Peptidase_S1C"/>
</dbReference>
<accession>A0A263DCA1</accession>
<feature type="transmembrane region" description="Helical" evidence="5">
    <location>
        <begin position="174"/>
        <end position="198"/>
    </location>
</feature>
<dbReference type="PANTHER" id="PTHR43343:SF3">
    <property type="entry name" value="PROTEASE DO-LIKE 8, CHLOROPLASTIC"/>
    <property type="match status" value="1"/>
</dbReference>
<dbReference type="Proteomes" id="UP000242444">
    <property type="component" value="Unassembled WGS sequence"/>
</dbReference>